<evidence type="ECO:0000313" key="7">
    <source>
        <dbReference type="Proteomes" id="UP000729402"/>
    </source>
</evidence>
<evidence type="ECO:0000259" key="5">
    <source>
        <dbReference type="Pfam" id="PF09258"/>
    </source>
</evidence>
<dbReference type="GO" id="GO:0016020">
    <property type="term" value="C:membrane"/>
    <property type="evidence" value="ECO:0007669"/>
    <property type="project" value="UniProtKB-SubCell"/>
</dbReference>
<dbReference type="Proteomes" id="UP000729402">
    <property type="component" value="Unassembled WGS sequence"/>
</dbReference>
<reference evidence="6" key="2">
    <citation type="submission" date="2021-02" db="EMBL/GenBank/DDBJ databases">
        <authorList>
            <person name="Kimball J.A."/>
            <person name="Haas M.W."/>
            <person name="Macchietto M."/>
            <person name="Kono T."/>
            <person name="Duquette J."/>
            <person name="Shao M."/>
        </authorList>
    </citation>
    <scope>NUCLEOTIDE SEQUENCE</scope>
    <source>
        <tissue evidence="6">Fresh leaf tissue</tissue>
    </source>
</reference>
<keyword evidence="3" id="KW-0472">Membrane</keyword>
<evidence type="ECO:0000256" key="4">
    <source>
        <dbReference type="ARBA" id="ARBA00023157"/>
    </source>
</evidence>
<gene>
    <name evidence="6" type="ORF">GUJ93_ZPchr0656g26852</name>
</gene>
<dbReference type="OrthoDB" id="5954868at2759"/>
<keyword evidence="4" id="KW-1015">Disulfide bond</keyword>
<keyword evidence="2" id="KW-0808">Transferase</keyword>
<evidence type="ECO:0000256" key="1">
    <source>
        <dbReference type="ARBA" id="ARBA00004370"/>
    </source>
</evidence>
<name>A0A8J5R5L7_ZIZPA</name>
<dbReference type="InterPro" id="IPR004263">
    <property type="entry name" value="Exostosin"/>
</dbReference>
<keyword evidence="7" id="KW-1185">Reference proteome</keyword>
<comment type="subcellular location">
    <subcellularLocation>
        <location evidence="1">Membrane</location>
    </subcellularLocation>
</comment>
<evidence type="ECO:0000256" key="2">
    <source>
        <dbReference type="ARBA" id="ARBA00022679"/>
    </source>
</evidence>
<evidence type="ECO:0000256" key="3">
    <source>
        <dbReference type="ARBA" id="ARBA00023136"/>
    </source>
</evidence>
<accession>A0A8J5R5L7</accession>
<dbReference type="PANTHER" id="PTHR48261:SF6">
    <property type="entry name" value="GLYCOSYLTRANSFERASE FAMILY PROTEIN"/>
    <property type="match status" value="1"/>
</dbReference>
<comment type="caution">
    <text evidence="6">The sequence shown here is derived from an EMBL/GenBank/DDBJ whole genome shotgun (WGS) entry which is preliminary data.</text>
</comment>
<dbReference type="Pfam" id="PF09258">
    <property type="entry name" value="Glyco_transf_64"/>
    <property type="match status" value="1"/>
</dbReference>
<proteinExistence type="predicted"/>
<protein>
    <recommendedName>
        <fullName evidence="5">Glycosyl transferase 64 domain-containing protein</fullName>
    </recommendedName>
</protein>
<organism evidence="6 7">
    <name type="scientific">Zizania palustris</name>
    <name type="common">Northern wild rice</name>
    <dbReference type="NCBI Taxonomy" id="103762"/>
    <lineage>
        <taxon>Eukaryota</taxon>
        <taxon>Viridiplantae</taxon>
        <taxon>Streptophyta</taxon>
        <taxon>Embryophyta</taxon>
        <taxon>Tracheophyta</taxon>
        <taxon>Spermatophyta</taxon>
        <taxon>Magnoliopsida</taxon>
        <taxon>Liliopsida</taxon>
        <taxon>Poales</taxon>
        <taxon>Poaceae</taxon>
        <taxon>BOP clade</taxon>
        <taxon>Oryzoideae</taxon>
        <taxon>Oryzeae</taxon>
        <taxon>Zizaniinae</taxon>
        <taxon>Zizania</taxon>
    </lineage>
</organism>
<evidence type="ECO:0000313" key="6">
    <source>
        <dbReference type="EMBL" id="KAG8040105.1"/>
    </source>
</evidence>
<dbReference type="EMBL" id="JAAALK010001823">
    <property type="protein sequence ID" value="KAG8040105.1"/>
    <property type="molecule type" value="Genomic_DNA"/>
</dbReference>
<dbReference type="PANTHER" id="PTHR48261">
    <property type="entry name" value="ACETYLGLUCOSAMINYLTRANSFERASE"/>
    <property type="match status" value="1"/>
</dbReference>
<feature type="domain" description="Glycosyl transferase 64" evidence="5">
    <location>
        <begin position="59"/>
        <end position="139"/>
    </location>
</feature>
<dbReference type="InterPro" id="IPR015338">
    <property type="entry name" value="GT64_dom"/>
</dbReference>
<reference evidence="6" key="1">
    <citation type="journal article" date="2021" name="bioRxiv">
        <title>Whole Genome Assembly and Annotation of Northern Wild Rice, Zizania palustris L., Supports a Whole Genome Duplication in the Zizania Genus.</title>
        <authorList>
            <person name="Haas M."/>
            <person name="Kono T."/>
            <person name="Macchietto M."/>
            <person name="Millas R."/>
            <person name="McGilp L."/>
            <person name="Shao M."/>
            <person name="Duquette J."/>
            <person name="Hirsch C.N."/>
            <person name="Kimball J."/>
        </authorList>
    </citation>
    <scope>NUCLEOTIDE SEQUENCE</scope>
    <source>
        <tissue evidence="6">Fresh leaf tissue</tissue>
    </source>
</reference>
<dbReference type="GO" id="GO:0016757">
    <property type="term" value="F:glycosyltransferase activity"/>
    <property type="evidence" value="ECO:0007669"/>
    <property type="project" value="InterPro"/>
</dbReference>
<sequence length="232" mass="25795">MHGMGPHSHPLGCPAASNRSALDWGNDGDRVPSDVLEHYSKCVSVRDIVVIWNNGQPPAQDLERGFKVWREHPDRIIGYYPRLAEGSPLEYRNERYARQQGGYNMVLTGAAFMDHGLAFKRYWSKEAEVGRQIVDSFFNFTPLESKLAILLQEAERGNLLTIKQRIMQPASREKGIPKLQAVKFRTINKQERQACSCNNHGKAAGEPGAVKSTAQTAPSGAIVNDTPLNAII</sequence>
<dbReference type="AlphaFoldDB" id="A0A8J5R5L7"/>